<evidence type="ECO:0000313" key="2">
    <source>
        <dbReference type="EMBL" id="OOY11993.1"/>
    </source>
</evidence>
<reference evidence="2 3" key="1">
    <citation type="submission" date="2016-11" db="EMBL/GenBank/DDBJ databases">
        <title>A multilocus sequence analysis scheme for characterization of bacteria in the genus Thioclava.</title>
        <authorList>
            <person name="Liu Y."/>
            <person name="Shao Z."/>
        </authorList>
    </citation>
    <scope>NUCLEOTIDE SEQUENCE [LARGE SCALE GENOMIC DNA]</scope>
    <source>
        <strain evidence="2 3">11.10-0-13</strain>
    </source>
</reference>
<proteinExistence type="predicted"/>
<dbReference type="SUPFAM" id="SSF53756">
    <property type="entry name" value="UDP-Glycosyltransferase/glycogen phosphorylase"/>
    <property type="match status" value="1"/>
</dbReference>
<dbReference type="InterPro" id="IPR003331">
    <property type="entry name" value="UDP_GlcNAc_Epimerase_2_dom"/>
</dbReference>
<dbReference type="Gene3D" id="3.40.50.2000">
    <property type="entry name" value="Glycogen Phosphorylase B"/>
    <property type="match status" value="2"/>
</dbReference>
<dbReference type="Proteomes" id="UP000242224">
    <property type="component" value="Unassembled WGS sequence"/>
</dbReference>
<sequence length="380" mass="39581">MKVLALTSTRADWGLLVPVLDALRDDDRFTLEIAATGQHLMAGSGSLAAITADGHRADHLIDMGLCTDDRPPALAHGMAAAVAGLGEVLADSNPDLLLVLGDRYEILAAVQAAVVARVPIAHLCGGDVTEGAIDDAIRHAITKLAALHFPTNAESAARIVQMGEDPARVHDVGSTGIDRILSLTPMPREAFFASVGLAPRERNFVVTFHPATLSYDSISQARAMLDALGAFPDVGLIFTGSNADPGAREIDALVRAHVDKLDNAVFHASLGSQRYFSALAHCDLVIGNSSSGIMEAPSFCVPTVNIGDRQARRPRAASVIDCPPRADAIEAAISAALALDCEGVASPFGDGAAAARILAVLAAIDAPATLIRKTFLDLSK</sequence>
<evidence type="ECO:0000313" key="3">
    <source>
        <dbReference type="Proteomes" id="UP000242224"/>
    </source>
</evidence>
<keyword evidence="3" id="KW-1185">Reference proteome</keyword>
<dbReference type="Pfam" id="PF02350">
    <property type="entry name" value="Epimerase_2"/>
    <property type="match status" value="1"/>
</dbReference>
<name>A0ABX3MLC2_9RHOB</name>
<dbReference type="InterPro" id="IPR020004">
    <property type="entry name" value="UDP-GlcNAc_Epase"/>
</dbReference>
<dbReference type="RefSeq" id="WP_078574643.1">
    <property type="nucleotide sequence ID" value="NZ_MPZS01000002.1"/>
</dbReference>
<dbReference type="NCBIfam" id="TIGR03568">
    <property type="entry name" value="NeuC_NnaA"/>
    <property type="match status" value="1"/>
</dbReference>
<dbReference type="PANTHER" id="PTHR43174:SF3">
    <property type="entry name" value="UDP-N-ACETYLGLUCOSAMINE 2-EPIMERASE"/>
    <property type="match status" value="1"/>
</dbReference>
<dbReference type="EMBL" id="MPZS01000002">
    <property type="protein sequence ID" value="OOY11993.1"/>
    <property type="molecule type" value="Genomic_DNA"/>
</dbReference>
<organism evidence="2 3">
    <name type="scientific">Thioclava marina</name>
    <dbReference type="NCBI Taxonomy" id="1915077"/>
    <lineage>
        <taxon>Bacteria</taxon>
        <taxon>Pseudomonadati</taxon>
        <taxon>Pseudomonadota</taxon>
        <taxon>Alphaproteobacteria</taxon>
        <taxon>Rhodobacterales</taxon>
        <taxon>Paracoccaceae</taxon>
        <taxon>Thioclava</taxon>
    </lineage>
</organism>
<dbReference type="PANTHER" id="PTHR43174">
    <property type="entry name" value="UDP-N-ACETYLGLUCOSAMINE 2-EPIMERASE"/>
    <property type="match status" value="1"/>
</dbReference>
<comment type="caution">
    <text evidence="2">The sequence shown here is derived from an EMBL/GenBank/DDBJ whole genome shotgun (WGS) entry which is preliminary data.</text>
</comment>
<feature type="domain" description="UDP-N-acetylglucosamine 2-epimerase" evidence="1">
    <location>
        <begin position="22"/>
        <end position="361"/>
    </location>
</feature>
<accession>A0ABX3MLC2</accession>
<gene>
    <name evidence="2" type="ORF">BMG00_13050</name>
</gene>
<evidence type="ECO:0000259" key="1">
    <source>
        <dbReference type="Pfam" id="PF02350"/>
    </source>
</evidence>
<protein>
    <submittedName>
        <fullName evidence="2">UDP-N-acetyl-D-glucosamine 2-epimerase, UDP-hydrolysing</fullName>
    </submittedName>
</protein>
<dbReference type="InterPro" id="IPR029767">
    <property type="entry name" value="WecB-like"/>
</dbReference>